<name>A0A3G9JI75_9BACL</name>
<dbReference type="EMBL" id="AP019308">
    <property type="protein sequence ID" value="BBH24653.1"/>
    <property type="molecule type" value="Genomic_DNA"/>
</dbReference>
<dbReference type="AlphaFoldDB" id="A0A3G9JI75"/>
<dbReference type="Proteomes" id="UP000275368">
    <property type="component" value="Chromosome"/>
</dbReference>
<sequence>MSKIKVWQKELLCHVCGGSDWSHTMVRIEVGNIRIGEEVRGQSRYLFSCNYCGLEQLFGKIYDWDIEEQNIEIID</sequence>
<protein>
    <submittedName>
        <fullName evidence="1">Uncharacterized protein</fullName>
    </submittedName>
</protein>
<reference evidence="1 2" key="1">
    <citation type="submission" date="2018-11" db="EMBL/GenBank/DDBJ databases">
        <title>Complete genome sequence of Paenibacillus baekrokdamisoli strain KCTC 33723.</title>
        <authorList>
            <person name="Kang S.W."/>
            <person name="Lee K.C."/>
            <person name="Kim K.K."/>
            <person name="Kim J.S."/>
            <person name="Kim D.S."/>
            <person name="Ko S.H."/>
            <person name="Yang S.H."/>
            <person name="Lee J.S."/>
        </authorList>
    </citation>
    <scope>NUCLEOTIDE SEQUENCE [LARGE SCALE GENOMIC DNA]</scope>
    <source>
        <strain evidence="1 2">KCTC 33723</strain>
    </source>
</reference>
<evidence type="ECO:0000313" key="2">
    <source>
        <dbReference type="Proteomes" id="UP000275368"/>
    </source>
</evidence>
<evidence type="ECO:0000313" key="1">
    <source>
        <dbReference type="EMBL" id="BBH24653.1"/>
    </source>
</evidence>
<organism evidence="1 2">
    <name type="scientific">Paenibacillus baekrokdamisoli</name>
    <dbReference type="NCBI Taxonomy" id="1712516"/>
    <lineage>
        <taxon>Bacteria</taxon>
        <taxon>Bacillati</taxon>
        <taxon>Bacillota</taxon>
        <taxon>Bacilli</taxon>
        <taxon>Bacillales</taxon>
        <taxon>Paenibacillaceae</taxon>
        <taxon>Paenibacillus</taxon>
    </lineage>
</organism>
<dbReference type="RefSeq" id="WP_125665002.1">
    <property type="nucleotide sequence ID" value="NZ_AP019308.1"/>
</dbReference>
<dbReference type="OrthoDB" id="2874903at2"/>
<gene>
    <name evidence="1" type="ORF">Back11_59980</name>
</gene>
<keyword evidence="2" id="KW-1185">Reference proteome</keyword>
<dbReference type="KEGG" id="pbk:Back11_59980"/>
<accession>A0A3G9JI75</accession>
<proteinExistence type="predicted"/>